<evidence type="ECO:0000256" key="1">
    <source>
        <dbReference type="ARBA" id="ARBA00023015"/>
    </source>
</evidence>
<keyword evidence="4" id="KW-1133">Transmembrane helix</keyword>
<accession>A0A1G9GBQ9</accession>
<dbReference type="InterPro" id="IPR016032">
    <property type="entry name" value="Sig_transdc_resp-reg_C-effctor"/>
</dbReference>
<keyword evidence="8" id="KW-1185">Reference proteome</keyword>
<evidence type="ECO:0000256" key="5">
    <source>
        <dbReference type="SAM" id="SignalP"/>
    </source>
</evidence>
<dbReference type="RefSeq" id="WP_092501026.1">
    <property type="nucleotide sequence ID" value="NZ_FNFV01000007.1"/>
</dbReference>
<dbReference type="AlphaFoldDB" id="A0A1G9GBQ9"/>
<organism evidence="7 8">
    <name type="scientific">Meinhardsimonia xiamenensis</name>
    <dbReference type="NCBI Taxonomy" id="990712"/>
    <lineage>
        <taxon>Bacteria</taxon>
        <taxon>Pseudomonadati</taxon>
        <taxon>Pseudomonadota</taxon>
        <taxon>Alphaproteobacteria</taxon>
        <taxon>Rhodobacterales</taxon>
        <taxon>Paracoccaceae</taxon>
        <taxon>Meinhardsimonia</taxon>
    </lineage>
</organism>
<dbReference type="EMBL" id="FNFV01000007">
    <property type="protein sequence ID" value="SDK98067.1"/>
    <property type="molecule type" value="Genomic_DNA"/>
</dbReference>
<evidence type="ECO:0000313" key="7">
    <source>
        <dbReference type="EMBL" id="SDK98067.1"/>
    </source>
</evidence>
<keyword evidence="1" id="KW-0805">Transcription regulation</keyword>
<dbReference type="CDD" id="cd06170">
    <property type="entry name" value="LuxR_C_like"/>
    <property type="match status" value="1"/>
</dbReference>
<evidence type="ECO:0000256" key="3">
    <source>
        <dbReference type="ARBA" id="ARBA00023163"/>
    </source>
</evidence>
<dbReference type="Gene3D" id="1.10.10.10">
    <property type="entry name" value="Winged helix-like DNA-binding domain superfamily/Winged helix DNA-binding domain"/>
    <property type="match status" value="1"/>
</dbReference>
<proteinExistence type="predicted"/>
<dbReference type="GO" id="GO:0003677">
    <property type="term" value="F:DNA binding"/>
    <property type="evidence" value="ECO:0007669"/>
    <property type="project" value="UniProtKB-KW"/>
</dbReference>
<dbReference type="Pfam" id="PF00196">
    <property type="entry name" value="GerE"/>
    <property type="match status" value="1"/>
</dbReference>
<dbReference type="GO" id="GO:0006355">
    <property type="term" value="P:regulation of DNA-templated transcription"/>
    <property type="evidence" value="ECO:0007669"/>
    <property type="project" value="InterPro"/>
</dbReference>
<gene>
    <name evidence="7" type="ORF">SAMN05216257_10710</name>
</gene>
<dbReference type="PROSITE" id="PS50043">
    <property type="entry name" value="HTH_LUXR_2"/>
    <property type="match status" value="1"/>
</dbReference>
<dbReference type="Pfam" id="PF12974">
    <property type="entry name" value="Phosphonate-bd"/>
    <property type="match status" value="1"/>
</dbReference>
<reference evidence="8" key="1">
    <citation type="submission" date="2016-10" db="EMBL/GenBank/DDBJ databases">
        <authorList>
            <person name="Varghese N."/>
            <person name="Submissions S."/>
        </authorList>
    </citation>
    <scope>NUCLEOTIDE SEQUENCE [LARGE SCALE GENOMIC DNA]</scope>
    <source>
        <strain evidence="8">CGMCC 1.10789</strain>
    </source>
</reference>
<evidence type="ECO:0000256" key="4">
    <source>
        <dbReference type="SAM" id="Phobius"/>
    </source>
</evidence>
<keyword evidence="5" id="KW-0732">Signal</keyword>
<feature type="transmembrane region" description="Helical" evidence="4">
    <location>
        <begin position="307"/>
        <end position="330"/>
    </location>
</feature>
<dbReference type="PANTHER" id="PTHR44688:SF16">
    <property type="entry name" value="DNA-BINDING TRANSCRIPTIONAL ACTIVATOR DEVR_DOSR"/>
    <property type="match status" value="1"/>
</dbReference>
<dbReference type="Gene3D" id="3.40.190.10">
    <property type="entry name" value="Periplasmic binding protein-like II"/>
    <property type="match status" value="2"/>
</dbReference>
<dbReference type="PRINTS" id="PR00038">
    <property type="entry name" value="HTHLUXR"/>
</dbReference>
<evidence type="ECO:0000259" key="6">
    <source>
        <dbReference type="PROSITE" id="PS50043"/>
    </source>
</evidence>
<dbReference type="InterPro" id="IPR000792">
    <property type="entry name" value="Tscrpt_reg_LuxR_C"/>
</dbReference>
<dbReference type="SMART" id="SM00421">
    <property type="entry name" value="HTH_LUXR"/>
    <property type="match status" value="1"/>
</dbReference>
<dbReference type="InterPro" id="IPR036388">
    <property type="entry name" value="WH-like_DNA-bd_sf"/>
</dbReference>
<name>A0A1G9GBQ9_9RHOB</name>
<dbReference type="SUPFAM" id="SSF53850">
    <property type="entry name" value="Periplasmic binding protein-like II"/>
    <property type="match status" value="1"/>
</dbReference>
<sequence>MSPVFLRLATLLLALCAPAPPLSAMDDTGGRLHVGVLAYRGAEITRERWGPVAEAWEAALPGVSVEILPLTLQGMETALLQRRVDVVATNPGHFAALEERFDLAAIATRVVLAPGVPDGLVHLGSAVVVRADSGLEYLRDLRGRRVAAVSADAFGGFMLAWEEMTAQQIDPFADLGELVFTGFPLDAIIDAVLAGEVDAGIVRAGLLESMVAEGRIEAGALRVLQPRSVEGFPFATTTRLYPEWPLAVTPWMGRHEAGTFLRASLDMPLESTGMGWTAAQAYQPARRLLAEFRAAQAARDAGGPFALWAWIVGAALVLAAILAGLAVFAYGADRRRHPASAEHREARDARRRLAGLTARERQVLALVAQGLSSKEMAARLGVSLKTVEYHRGNILKKTGARSAADLARLATLAQLSGDDSSRAG</sequence>
<dbReference type="STRING" id="990712.SAMN05216257_10710"/>
<keyword evidence="7" id="KW-0418">Kinase</keyword>
<keyword evidence="4" id="KW-0472">Membrane</keyword>
<keyword evidence="7" id="KW-0808">Transferase</keyword>
<keyword evidence="4" id="KW-0812">Transmembrane</keyword>
<keyword evidence="3" id="KW-0804">Transcription</keyword>
<dbReference type="SUPFAM" id="SSF46894">
    <property type="entry name" value="C-terminal effector domain of the bipartite response regulators"/>
    <property type="match status" value="1"/>
</dbReference>
<keyword evidence="2" id="KW-0238">DNA-binding</keyword>
<dbReference type="OrthoDB" id="9795133at2"/>
<dbReference type="GO" id="GO:0016301">
    <property type="term" value="F:kinase activity"/>
    <property type="evidence" value="ECO:0007669"/>
    <property type="project" value="UniProtKB-KW"/>
</dbReference>
<feature type="domain" description="HTH luxR-type" evidence="6">
    <location>
        <begin position="349"/>
        <end position="414"/>
    </location>
</feature>
<dbReference type="PANTHER" id="PTHR44688">
    <property type="entry name" value="DNA-BINDING TRANSCRIPTIONAL ACTIVATOR DEVR_DOSR"/>
    <property type="match status" value="1"/>
</dbReference>
<feature type="signal peptide" evidence="5">
    <location>
        <begin position="1"/>
        <end position="24"/>
    </location>
</feature>
<protein>
    <submittedName>
        <fullName evidence="7">Two-component system, LuxR family, sensor histidine kinase TtrS</fullName>
    </submittedName>
</protein>
<evidence type="ECO:0000313" key="8">
    <source>
        <dbReference type="Proteomes" id="UP000199328"/>
    </source>
</evidence>
<dbReference type="Proteomes" id="UP000199328">
    <property type="component" value="Unassembled WGS sequence"/>
</dbReference>
<evidence type="ECO:0000256" key="2">
    <source>
        <dbReference type="ARBA" id="ARBA00023125"/>
    </source>
</evidence>
<feature type="chain" id="PRO_5011501215" evidence="5">
    <location>
        <begin position="25"/>
        <end position="424"/>
    </location>
</feature>